<reference evidence="2 3" key="1">
    <citation type="submission" date="2021-01" db="EMBL/GenBank/DDBJ databases">
        <title>Genomic Encyclopedia of Type Strains, Phase IV (KMG-IV): sequencing the most valuable type-strain genomes for metagenomic binning, comparative biology and taxonomic classification.</title>
        <authorList>
            <person name="Goeker M."/>
        </authorList>
    </citation>
    <scope>NUCLEOTIDE SEQUENCE [LARGE SCALE GENOMIC DNA]</scope>
    <source>
        <strain evidence="2 3">DSM 24834</strain>
    </source>
</reference>
<proteinExistence type="predicted"/>
<dbReference type="InterPro" id="IPR016785">
    <property type="entry name" value="ComGD"/>
</dbReference>
<keyword evidence="1" id="KW-1133">Transmembrane helix</keyword>
<dbReference type="NCBIfam" id="NF040982">
    <property type="entry name" value="ComGD"/>
    <property type="match status" value="1"/>
</dbReference>
<keyword evidence="1" id="KW-0812">Transmembrane</keyword>
<organism evidence="2 3">
    <name type="scientific">Rossellomorea pakistanensis</name>
    <dbReference type="NCBI Taxonomy" id="992288"/>
    <lineage>
        <taxon>Bacteria</taxon>
        <taxon>Bacillati</taxon>
        <taxon>Bacillota</taxon>
        <taxon>Bacilli</taxon>
        <taxon>Bacillales</taxon>
        <taxon>Bacillaceae</taxon>
        <taxon>Rossellomorea</taxon>
    </lineage>
</organism>
<name>A0ABS2N9T4_9BACI</name>
<dbReference type="RefSeq" id="WP_205168769.1">
    <property type="nucleotide sequence ID" value="NZ_JAFBDZ010000001.1"/>
</dbReference>
<gene>
    <name evidence="2" type="ORF">JOC86_001144</name>
</gene>
<comment type="caution">
    <text evidence="2">The sequence shown here is derived from an EMBL/GenBank/DDBJ whole genome shotgun (WGS) entry which is preliminary data.</text>
</comment>
<evidence type="ECO:0000256" key="1">
    <source>
        <dbReference type="SAM" id="Phobius"/>
    </source>
</evidence>
<protein>
    <submittedName>
        <fullName evidence="2">Competence protein ComGD</fullName>
    </submittedName>
</protein>
<dbReference type="SUPFAM" id="SSF54523">
    <property type="entry name" value="Pili subunits"/>
    <property type="match status" value="1"/>
</dbReference>
<keyword evidence="1" id="KW-0472">Membrane</keyword>
<accession>A0ABS2N9T4</accession>
<dbReference type="EMBL" id="JAFBDZ010000001">
    <property type="protein sequence ID" value="MBM7584607.1"/>
    <property type="molecule type" value="Genomic_DNA"/>
</dbReference>
<dbReference type="Proteomes" id="UP001646157">
    <property type="component" value="Unassembled WGS sequence"/>
</dbReference>
<evidence type="ECO:0000313" key="3">
    <source>
        <dbReference type="Proteomes" id="UP001646157"/>
    </source>
</evidence>
<evidence type="ECO:0000313" key="2">
    <source>
        <dbReference type="EMBL" id="MBM7584607.1"/>
    </source>
</evidence>
<dbReference type="InterPro" id="IPR045584">
    <property type="entry name" value="Pilin-like"/>
</dbReference>
<dbReference type="PIRSF" id="PIRSF021292">
    <property type="entry name" value="Competence_ComGD"/>
    <property type="match status" value="1"/>
</dbReference>
<keyword evidence="3" id="KW-1185">Reference proteome</keyword>
<feature type="transmembrane region" description="Helical" evidence="1">
    <location>
        <begin position="12"/>
        <end position="32"/>
    </location>
</feature>
<sequence length="145" mass="16898">MSFSSEKGYSIIETLIVLTMTTILLGVTIFSFQPLQRSLQKKIFISQLQADLYFLQSFAINQKQTSILEFGNRNGYYQGASITGEVLFYRKLPEYVTQVQNERLFRVIINPNGNTDRFGDLYFIVHGKEIKLRFHIGQGRFYVYE</sequence>